<feature type="compositionally biased region" description="Basic and acidic residues" evidence="1">
    <location>
        <begin position="97"/>
        <end position="107"/>
    </location>
</feature>
<evidence type="ECO:0000256" key="2">
    <source>
        <dbReference type="SAM" id="Phobius"/>
    </source>
</evidence>
<keyword evidence="2" id="KW-0472">Membrane</keyword>
<evidence type="ECO:0000256" key="1">
    <source>
        <dbReference type="SAM" id="MobiDB-lite"/>
    </source>
</evidence>
<reference evidence="3" key="1">
    <citation type="submission" date="2023-02" db="EMBL/GenBank/DDBJ databases">
        <title>Actinomadura rubrobrunea NBRC 14622.</title>
        <authorList>
            <person name="Ichikawa N."/>
            <person name="Sato H."/>
            <person name="Tonouchi N."/>
        </authorList>
    </citation>
    <scope>NUCLEOTIDE SEQUENCE</scope>
    <source>
        <strain evidence="3">NBRC 14622</strain>
    </source>
</reference>
<sequence length="107" mass="11020">MANEHDISGAAGTSGGFSSARSTAVRAVLWMLLGLSATGTMVTSTAAVHAAVGVVFGLATLACATALIVQHRRNRRRQTETAPPAASSDRLTAPPEPPERGPEGIRR</sequence>
<evidence type="ECO:0000313" key="4">
    <source>
        <dbReference type="Proteomes" id="UP001165124"/>
    </source>
</evidence>
<keyword evidence="4" id="KW-1185">Reference proteome</keyword>
<accession>A0A9W6UXW7</accession>
<dbReference type="RefSeq" id="WP_067915302.1">
    <property type="nucleotide sequence ID" value="NZ_BSRZ01000007.1"/>
</dbReference>
<name>A0A9W6UXW7_9ACTN</name>
<organism evidence="3 4">
    <name type="scientific">Actinomadura rubrobrunea</name>
    <dbReference type="NCBI Taxonomy" id="115335"/>
    <lineage>
        <taxon>Bacteria</taxon>
        <taxon>Bacillati</taxon>
        <taxon>Actinomycetota</taxon>
        <taxon>Actinomycetes</taxon>
        <taxon>Streptosporangiales</taxon>
        <taxon>Thermomonosporaceae</taxon>
        <taxon>Actinomadura</taxon>
    </lineage>
</organism>
<proteinExistence type="predicted"/>
<dbReference type="EMBL" id="BSRZ01000007">
    <property type="protein sequence ID" value="GLW65120.1"/>
    <property type="molecule type" value="Genomic_DNA"/>
</dbReference>
<dbReference type="Proteomes" id="UP001165124">
    <property type="component" value="Unassembled WGS sequence"/>
</dbReference>
<protein>
    <submittedName>
        <fullName evidence="3">Uncharacterized protein</fullName>
    </submittedName>
</protein>
<comment type="caution">
    <text evidence="3">The sequence shown here is derived from an EMBL/GenBank/DDBJ whole genome shotgun (WGS) entry which is preliminary data.</text>
</comment>
<keyword evidence="2" id="KW-0812">Transmembrane</keyword>
<dbReference type="AlphaFoldDB" id="A0A9W6UXW7"/>
<gene>
    <name evidence="3" type="ORF">Arub01_33640</name>
</gene>
<evidence type="ECO:0000313" key="3">
    <source>
        <dbReference type="EMBL" id="GLW65120.1"/>
    </source>
</evidence>
<feature type="region of interest" description="Disordered" evidence="1">
    <location>
        <begin position="70"/>
        <end position="107"/>
    </location>
</feature>
<keyword evidence="2" id="KW-1133">Transmembrane helix</keyword>
<feature type="transmembrane region" description="Helical" evidence="2">
    <location>
        <begin position="48"/>
        <end position="69"/>
    </location>
</feature>